<dbReference type="EC" id="3.5.1.2" evidence="2 5"/>
<keyword evidence="3 5" id="KW-0378">Hydrolase</keyword>
<keyword evidence="7" id="KW-1185">Reference proteome</keyword>
<dbReference type="Proteomes" id="UP000220922">
    <property type="component" value="Unassembled WGS sequence"/>
</dbReference>
<comment type="subunit">
    <text evidence="5">Homotetramer.</text>
</comment>
<dbReference type="Pfam" id="PF04960">
    <property type="entry name" value="Glutaminase"/>
    <property type="match status" value="1"/>
</dbReference>
<feature type="binding site" evidence="5">
    <location>
        <position position="251"/>
    </location>
    <ligand>
        <name>substrate</name>
    </ligand>
</feature>
<evidence type="ECO:0000313" key="7">
    <source>
        <dbReference type="Proteomes" id="UP000220922"/>
    </source>
</evidence>
<feature type="binding site" evidence="5">
    <location>
        <position position="73"/>
    </location>
    <ligand>
        <name>substrate</name>
    </ligand>
</feature>
<dbReference type="GO" id="GO:0006537">
    <property type="term" value="P:glutamate biosynthetic process"/>
    <property type="evidence" value="ECO:0007669"/>
    <property type="project" value="TreeGrafter"/>
</dbReference>
<gene>
    <name evidence="5" type="primary">glsA</name>
    <name evidence="6" type="ORF">A9Q02_15465</name>
</gene>
<protein>
    <recommendedName>
        <fullName evidence="2 5">Glutaminase</fullName>
        <ecNumber evidence="2 5">3.5.1.2</ecNumber>
    </recommendedName>
</protein>
<dbReference type="HAMAP" id="MF_00313">
    <property type="entry name" value="Glutaminase"/>
    <property type="match status" value="1"/>
</dbReference>
<reference evidence="6 7" key="1">
    <citation type="submission" date="2016-05" db="EMBL/GenBank/DDBJ databases">
        <authorList>
            <person name="Lavstsen T."/>
            <person name="Jespersen J.S."/>
        </authorList>
    </citation>
    <scope>NUCLEOTIDE SEQUENCE [LARGE SCALE GENOMIC DNA]</scope>
    <source>
        <strain evidence="6 7">B7-9</strain>
    </source>
</reference>
<feature type="binding site" evidence="5">
    <location>
        <position position="269"/>
    </location>
    <ligand>
        <name>substrate</name>
    </ligand>
</feature>
<evidence type="ECO:0000256" key="5">
    <source>
        <dbReference type="HAMAP-Rule" id="MF_00313"/>
    </source>
</evidence>
<evidence type="ECO:0000256" key="3">
    <source>
        <dbReference type="ARBA" id="ARBA00022801"/>
    </source>
</evidence>
<evidence type="ECO:0000313" key="6">
    <source>
        <dbReference type="EMBL" id="PDV98426.1"/>
    </source>
</evidence>
<name>A0A2H3KT25_9CHLR</name>
<comment type="caution">
    <text evidence="5">Lacks conserved residue(s) required for the propagation of feature annotation.</text>
</comment>
<feature type="binding site" evidence="5">
    <location>
        <position position="175"/>
    </location>
    <ligand>
        <name>substrate</name>
    </ligand>
</feature>
<dbReference type="OrthoDB" id="9788822at2"/>
<dbReference type="SUPFAM" id="SSF56601">
    <property type="entry name" value="beta-lactamase/transpeptidase-like"/>
    <property type="match status" value="1"/>
</dbReference>
<accession>A0A2H3KT25</accession>
<dbReference type="AlphaFoldDB" id="A0A2H3KT25"/>
<feature type="binding site" evidence="5">
    <location>
        <position position="124"/>
    </location>
    <ligand>
        <name>substrate</name>
    </ligand>
</feature>
<comment type="similarity">
    <text evidence="1 5">Belongs to the glutaminase family.</text>
</comment>
<proteinExistence type="inferred from homology"/>
<evidence type="ECO:0000256" key="1">
    <source>
        <dbReference type="ARBA" id="ARBA00011076"/>
    </source>
</evidence>
<dbReference type="RefSeq" id="WP_097653533.1">
    <property type="nucleotide sequence ID" value="NZ_LYXE01000101.1"/>
</dbReference>
<comment type="caution">
    <text evidence="6">The sequence shown here is derived from an EMBL/GenBank/DDBJ whole genome shotgun (WGS) entry which is preliminary data.</text>
</comment>
<dbReference type="Gene3D" id="3.40.710.10">
    <property type="entry name" value="DD-peptidase/beta-lactamase superfamily"/>
    <property type="match status" value="1"/>
</dbReference>
<sequence>MFISTGQLPADAQVQALVDEAYAQFRERDEGENAQHYPALARVPRDLFGICVVGVNGKIYAVGDAEVEFTIMSVAKPFVLALVCQALGPEVVREKIGVNATGLPFNSIMALELHAQRLTNPMVNTGALAATSLIPGATAELKWQHIQEGLSAFAGRSLTVNEEVYASASASNHRNRGLAAFLWGYDRLYFDAPATLDLYTRQSSLNVTTKDLAIMGATLADGGVNPVTGVRVMDAGVCRYVLAVMATAGMYETSGEWLYATGLPGKSGVGGGILTIAPGKGGLGTFAPPLDAAGNSVKGQLVAHFLSAQLGLNLFASQPL</sequence>
<dbReference type="PANTHER" id="PTHR12544">
    <property type="entry name" value="GLUTAMINASE"/>
    <property type="match status" value="1"/>
</dbReference>
<dbReference type="GO" id="GO:0006543">
    <property type="term" value="P:L-glutamine catabolic process"/>
    <property type="evidence" value="ECO:0007669"/>
    <property type="project" value="TreeGrafter"/>
</dbReference>
<dbReference type="InterPro" id="IPR015868">
    <property type="entry name" value="Glutaminase"/>
</dbReference>
<dbReference type="GO" id="GO:0004359">
    <property type="term" value="F:glutaminase activity"/>
    <property type="evidence" value="ECO:0007669"/>
    <property type="project" value="UniProtKB-UniRule"/>
</dbReference>
<dbReference type="PANTHER" id="PTHR12544:SF48">
    <property type="entry name" value="GLUTAMINASE 1"/>
    <property type="match status" value="1"/>
</dbReference>
<dbReference type="InterPro" id="IPR012338">
    <property type="entry name" value="Beta-lactam/transpept-like"/>
</dbReference>
<organism evidence="6 7">
    <name type="scientific">Candidatus Chloroploca asiatica</name>
    <dbReference type="NCBI Taxonomy" id="1506545"/>
    <lineage>
        <taxon>Bacteria</taxon>
        <taxon>Bacillati</taxon>
        <taxon>Chloroflexota</taxon>
        <taxon>Chloroflexia</taxon>
        <taxon>Chloroflexales</taxon>
        <taxon>Chloroflexineae</taxon>
        <taxon>Oscillochloridaceae</taxon>
        <taxon>Candidatus Chloroploca</taxon>
    </lineage>
</organism>
<dbReference type="NCBIfam" id="NF009020">
    <property type="entry name" value="PRK12356.1"/>
    <property type="match status" value="1"/>
</dbReference>
<evidence type="ECO:0000256" key="4">
    <source>
        <dbReference type="ARBA" id="ARBA00049534"/>
    </source>
</evidence>
<keyword evidence="5" id="KW-0007">Acetylation</keyword>
<dbReference type="EMBL" id="LYXE01000101">
    <property type="protein sequence ID" value="PDV98426.1"/>
    <property type="molecule type" value="Genomic_DNA"/>
</dbReference>
<comment type="catalytic activity">
    <reaction evidence="4 5">
        <text>L-glutamine + H2O = L-glutamate + NH4(+)</text>
        <dbReference type="Rhea" id="RHEA:15889"/>
        <dbReference type="ChEBI" id="CHEBI:15377"/>
        <dbReference type="ChEBI" id="CHEBI:28938"/>
        <dbReference type="ChEBI" id="CHEBI:29985"/>
        <dbReference type="ChEBI" id="CHEBI:58359"/>
        <dbReference type="EC" id="3.5.1.2"/>
    </reaction>
</comment>
<evidence type="ECO:0000256" key="2">
    <source>
        <dbReference type="ARBA" id="ARBA00012918"/>
    </source>
</evidence>
<feature type="binding site" evidence="5">
    <location>
        <position position="199"/>
    </location>
    <ligand>
        <name>substrate</name>
    </ligand>
</feature>
<dbReference type="NCBIfam" id="TIGR03814">
    <property type="entry name" value="Gln_ase"/>
    <property type="match status" value="1"/>
</dbReference>